<dbReference type="InterPro" id="IPR025736">
    <property type="entry name" value="PucR_C-HTH_dom"/>
</dbReference>
<keyword evidence="3" id="KW-1185">Reference proteome</keyword>
<sequence>MADAVAVGVLVDDARAIDTVVDEFSHVLPFFVHTVIPPGGTCIMLAPEPGSPHMRAVDDASVAYVARGLGALVRQVVVVDHGPAVAGADDGVRILHFMEWLRARGRPGLVRSSDLWNHYVVARLKGMLVGETDLFDGKVAVLDQLDATSRSDYVASLEALIDSSGDVAAAAESMFLHPNTLRYRLRRIAEITGLDLNDPVDRFVVELQIRLRFSRSR</sequence>
<dbReference type="Gene3D" id="1.10.10.2840">
    <property type="entry name" value="PucR C-terminal helix-turn-helix domain"/>
    <property type="match status" value="1"/>
</dbReference>
<comment type="caution">
    <text evidence="2">The sequence shown here is derived from an EMBL/GenBank/DDBJ whole genome shotgun (WGS) entry which is preliminary data.</text>
</comment>
<organism evidence="2 3">
    <name type="scientific">Pseudonocardia tropica</name>
    <dbReference type="NCBI Taxonomy" id="681289"/>
    <lineage>
        <taxon>Bacteria</taxon>
        <taxon>Bacillati</taxon>
        <taxon>Actinomycetota</taxon>
        <taxon>Actinomycetes</taxon>
        <taxon>Pseudonocardiales</taxon>
        <taxon>Pseudonocardiaceae</taxon>
        <taxon>Pseudonocardia</taxon>
    </lineage>
</organism>
<dbReference type="Pfam" id="PF13556">
    <property type="entry name" value="HTH_30"/>
    <property type="match status" value="1"/>
</dbReference>
<dbReference type="RefSeq" id="WP_345643365.1">
    <property type="nucleotide sequence ID" value="NZ_BAABLY010000016.1"/>
</dbReference>
<dbReference type="PANTHER" id="PTHR33744">
    <property type="entry name" value="CARBOHYDRATE DIACID REGULATOR"/>
    <property type="match status" value="1"/>
</dbReference>
<dbReference type="InterPro" id="IPR042070">
    <property type="entry name" value="PucR_C-HTH_sf"/>
</dbReference>
<feature type="domain" description="PucR C-terminal helix-turn-helix" evidence="1">
    <location>
        <begin position="154"/>
        <end position="210"/>
    </location>
</feature>
<accession>A0ABV1K137</accession>
<evidence type="ECO:0000259" key="1">
    <source>
        <dbReference type="Pfam" id="PF13556"/>
    </source>
</evidence>
<dbReference type="PANTHER" id="PTHR33744:SF1">
    <property type="entry name" value="DNA-BINDING TRANSCRIPTIONAL ACTIVATOR ADER"/>
    <property type="match status" value="1"/>
</dbReference>
<dbReference type="EMBL" id="JBEDNP010000020">
    <property type="protein sequence ID" value="MEQ3541905.1"/>
    <property type="molecule type" value="Genomic_DNA"/>
</dbReference>
<gene>
    <name evidence="2" type="ORF">WHI96_24130</name>
</gene>
<dbReference type="InterPro" id="IPR051448">
    <property type="entry name" value="CdaR-like_regulators"/>
</dbReference>
<reference evidence="2 3" key="1">
    <citation type="submission" date="2024-03" db="EMBL/GenBank/DDBJ databases">
        <title>Draft genome sequence of Pseudonocardia tropica JCM 19149.</title>
        <authorList>
            <person name="Butdee W."/>
            <person name="Duangmal K."/>
        </authorList>
    </citation>
    <scope>NUCLEOTIDE SEQUENCE [LARGE SCALE GENOMIC DNA]</scope>
    <source>
        <strain evidence="2 3">JCM 19149</strain>
    </source>
</reference>
<dbReference type="Proteomes" id="UP001464923">
    <property type="component" value="Unassembled WGS sequence"/>
</dbReference>
<name>A0ABV1K137_9PSEU</name>
<proteinExistence type="predicted"/>
<evidence type="ECO:0000313" key="3">
    <source>
        <dbReference type="Proteomes" id="UP001464923"/>
    </source>
</evidence>
<evidence type="ECO:0000313" key="2">
    <source>
        <dbReference type="EMBL" id="MEQ3541905.1"/>
    </source>
</evidence>
<protein>
    <submittedName>
        <fullName evidence="2">Helix-turn-helix domain-containing protein</fullName>
    </submittedName>
</protein>